<organism evidence="1">
    <name type="scientific">Siphoviridae sp. ctfR912</name>
    <dbReference type="NCBI Taxonomy" id="2825596"/>
    <lineage>
        <taxon>Viruses</taxon>
        <taxon>Duplodnaviria</taxon>
        <taxon>Heunggongvirae</taxon>
        <taxon>Uroviricota</taxon>
        <taxon>Caudoviricetes</taxon>
    </lineage>
</organism>
<accession>A0A8S5QBN5</accession>
<dbReference type="EMBL" id="BK015614">
    <property type="protein sequence ID" value="DAE15940.1"/>
    <property type="molecule type" value="Genomic_DNA"/>
</dbReference>
<proteinExistence type="predicted"/>
<evidence type="ECO:0000313" key="1">
    <source>
        <dbReference type="EMBL" id="DAE15940.1"/>
    </source>
</evidence>
<reference evidence="1" key="1">
    <citation type="journal article" date="2021" name="Proc. Natl. Acad. Sci. U.S.A.">
        <title>A Catalog of Tens of Thousands of Viruses from Human Metagenomes Reveals Hidden Associations with Chronic Diseases.</title>
        <authorList>
            <person name="Tisza M.J."/>
            <person name="Buck C.B."/>
        </authorList>
    </citation>
    <scope>NUCLEOTIDE SEQUENCE</scope>
    <source>
        <strain evidence="1">CtfR912</strain>
    </source>
</reference>
<name>A0A8S5QBN5_9CAUD</name>
<protein>
    <submittedName>
        <fullName evidence="1">Uncharacterized protein</fullName>
    </submittedName>
</protein>
<sequence>MFDDTEFDVLQNSEIVGSVKLMNGRYFLSVKVKGSKYSSRSTHKTLEDAFNTAVELLEK</sequence>